<dbReference type="AlphaFoldDB" id="A0A366HJ13"/>
<evidence type="ECO:0000313" key="1">
    <source>
        <dbReference type="EMBL" id="RBP42652.1"/>
    </source>
</evidence>
<name>A0A366HJ13_9BACT</name>
<proteinExistence type="predicted"/>
<protein>
    <submittedName>
        <fullName evidence="1">Putative zinc-or iron-chelating protein</fullName>
    </submittedName>
</protein>
<dbReference type="OrthoDB" id="277831at2"/>
<dbReference type="RefSeq" id="WP_113959768.1">
    <property type="nucleotide sequence ID" value="NZ_QNRR01000006.1"/>
</dbReference>
<dbReference type="InterPro" id="IPR005358">
    <property type="entry name" value="Puta_zinc/iron-chelating_dom"/>
</dbReference>
<gene>
    <name evidence="1" type="ORF">DES53_106361</name>
</gene>
<sequence>MSLSPELRQEMAAIYKAVAERPLERICAMSTECCQFRLTGRTPMLTKGEAMYAAIGVRASGRKKLPERDDGACPLLGKNGRCMIYAHRPFGCRTHFCDAAGGPYPRKHVADLIRRLEVLDERLKGDGPRPIQGAVADALEEL</sequence>
<accession>A0A366HJ13</accession>
<dbReference type="Pfam" id="PF03692">
    <property type="entry name" value="CxxCxxCC"/>
    <property type="match status" value="1"/>
</dbReference>
<comment type="caution">
    <text evidence="1">The sequence shown here is derived from an EMBL/GenBank/DDBJ whole genome shotgun (WGS) entry which is preliminary data.</text>
</comment>
<dbReference type="EMBL" id="QNRR01000006">
    <property type="protein sequence ID" value="RBP42652.1"/>
    <property type="molecule type" value="Genomic_DNA"/>
</dbReference>
<evidence type="ECO:0000313" key="2">
    <source>
        <dbReference type="Proteomes" id="UP000253426"/>
    </source>
</evidence>
<keyword evidence="2" id="KW-1185">Reference proteome</keyword>
<dbReference type="Proteomes" id="UP000253426">
    <property type="component" value="Unassembled WGS sequence"/>
</dbReference>
<reference evidence="1 2" key="1">
    <citation type="submission" date="2018-06" db="EMBL/GenBank/DDBJ databases">
        <title>Genomic Encyclopedia of Type Strains, Phase IV (KMG-IV): sequencing the most valuable type-strain genomes for metagenomic binning, comparative biology and taxonomic classification.</title>
        <authorList>
            <person name="Goeker M."/>
        </authorList>
    </citation>
    <scope>NUCLEOTIDE SEQUENCE [LARGE SCALE GENOMIC DNA]</scope>
    <source>
        <strain evidence="1 2">DSM 25532</strain>
    </source>
</reference>
<organism evidence="1 2">
    <name type="scientific">Roseimicrobium gellanilyticum</name>
    <dbReference type="NCBI Taxonomy" id="748857"/>
    <lineage>
        <taxon>Bacteria</taxon>
        <taxon>Pseudomonadati</taxon>
        <taxon>Verrucomicrobiota</taxon>
        <taxon>Verrucomicrobiia</taxon>
        <taxon>Verrucomicrobiales</taxon>
        <taxon>Verrucomicrobiaceae</taxon>
        <taxon>Roseimicrobium</taxon>
    </lineage>
</organism>